<comment type="caution">
    <text evidence="1">The sequence shown here is derived from an EMBL/GenBank/DDBJ whole genome shotgun (WGS) entry which is preliminary data.</text>
</comment>
<reference evidence="1 2" key="1">
    <citation type="submission" date="2009-01" db="EMBL/GenBank/DDBJ databases">
        <authorList>
            <person name="Fulton L."/>
            <person name="Clifton S."/>
            <person name="Fulton B."/>
            <person name="Xu J."/>
            <person name="Minx P."/>
            <person name="Pepin K.H."/>
            <person name="Johnson M."/>
            <person name="Bhonagiri V."/>
            <person name="Nash W.E."/>
            <person name="Mardis E.R."/>
            <person name="Wilson R.K."/>
        </authorList>
    </citation>
    <scope>NUCLEOTIDE SEQUENCE [LARGE SCALE GENOMIC DNA]</scope>
    <source>
        <strain evidence="1 2">DSM 5476</strain>
    </source>
</reference>
<accession>C0EAA5</accession>
<dbReference type="AlphaFoldDB" id="C0EAA5"/>
<protein>
    <submittedName>
        <fullName evidence="1">Uncharacterized protein</fullName>
    </submittedName>
</protein>
<proteinExistence type="predicted"/>
<dbReference type="Proteomes" id="UP000003340">
    <property type="component" value="Unassembled WGS sequence"/>
</dbReference>
<gene>
    <name evidence="1" type="ORF">CLOSTMETH_00759</name>
</gene>
<dbReference type="HOGENOM" id="CLU_2971368_0_0_9"/>
<name>C0EAA5_9FIRM</name>
<reference evidence="1 2" key="2">
    <citation type="submission" date="2009-02" db="EMBL/GenBank/DDBJ databases">
        <title>Draft genome sequence of Clostridium methylpentosum (DSM 5476).</title>
        <authorList>
            <person name="Sudarsanam P."/>
            <person name="Ley R."/>
            <person name="Guruge J."/>
            <person name="Turnbaugh P.J."/>
            <person name="Mahowald M."/>
            <person name="Liep D."/>
            <person name="Gordon J."/>
        </authorList>
    </citation>
    <scope>NUCLEOTIDE SEQUENCE [LARGE SCALE GENOMIC DNA]</scope>
    <source>
        <strain evidence="1 2">DSM 5476</strain>
    </source>
</reference>
<dbReference type="EMBL" id="ACEC01000030">
    <property type="protein sequence ID" value="EEG31597.1"/>
    <property type="molecule type" value="Genomic_DNA"/>
</dbReference>
<evidence type="ECO:0000313" key="2">
    <source>
        <dbReference type="Proteomes" id="UP000003340"/>
    </source>
</evidence>
<evidence type="ECO:0000313" key="1">
    <source>
        <dbReference type="EMBL" id="EEG31597.1"/>
    </source>
</evidence>
<organism evidence="1 2">
    <name type="scientific">[Clostridium] methylpentosum DSM 5476</name>
    <dbReference type="NCBI Taxonomy" id="537013"/>
    <lineage>
        <taxon>Bacteria</taxon>
        <taxon>Bacillati</taxon>
        <taxon>Bacillota</taxon>
        <taxon>Clostridia</taxon>
        <taxon>Eubacteriales</taxon>
        <taxon>Oscillospiraceae</taxon>
        <taxon>Oscillospiraceae incertae sedis</taxon>
    </lineage>
</organism>
<keyword evidence="2" id="KW-1185">Reference proteome</keyword>
<sequence>MKHDFSFLVDSCSTILDYYRDILNSILYILRDKFCAKRFMSFSLFDTFAQLADRILFY</sequence>
<dbReference type="STRING" id="537013.CLOSTMETH_00759"/>